<feature type="domain" description="Amidohydrolase-related" evidence="2">
    <location>
        <begin position="44"/>
        <end position="141"/>
    </location>
</feature>
<dbReference type="InterPro" id="IPR050287">
    <property type="entry name" value="MTA/SAH_deaminase"/>
</dbReference>
<dbReference type="PANTHER" id="PTHR43794:SF11">
    <property type="entry name" value="AMIDOHYDROLASE-RELATED DOMAIN-CONTAINING PROTEIN"/>
    <property type="match status" value="1"/>
</dbReference>
<sequence length="150" mass="16091">MSDQGDIKDGAIHISKGKIKNVSLYSDLKQKLPELEIVGDGSGIVIPGLINAHTHFSEALIPGMGSEMTLFEWGREIVTPVSENLNLETAREGTILKVIEMLHSGVTYVNDMFVHSNPKIMASLGVVDGLNHVGIRGCVSYGAEDCTDGV</sequence>
<proteinExistence type="predicted"/>
<dbReference type="GO" id="GO:0016810">
    <property type="term" value="F:hydrolase activity, acting on carbon-nitrogen (but not peptide) bonds"/>
    <property type="evidence" value="ECO:0007669"/>
    <property type="project" value="InterPro"/>
</dbReference>
<dbReference type="SUPFAM" id="SSF51338">
    <property type="entry name" value="Composite domain of metallo-dependent hydrolases"/>
    <property type="match status" value="1"/>
</dbReference>
<dbReference type="Gene3D" id="2.30.40.10">
    <property type="entry name" value="Urease, subunit C, domain 1"/>
    <property type="match status" value="1"/>
</dbReference>
<dbReference type="InterPro" id="IPR006680">
    <property type="entry name" value="Amidohydro-rel"/>
</dbReference>
<dbReference type="Gene3D" id="3.20.20.140">
    <property type="entry name" value="Metal-dependent hydrolases"/>
    <property type="match status" value="1"/>
</dbReference>
<evidence type="ECO:0000313" key="3">
    <source>
        <dbReference type="EMBL" id="SVB61017.1"/>
    </source>
</evidence>
<protein>
    <recommendedName>
        <fullName evidence="2">Amidohydrolase-related domain-containing protein</fullName>
    </recommendedName>
</protein>
<organism evidence="3">
    <name type="scientific">marine metagenome</name>
    <dbReference type="NCBI Taxonomy" id="408172"/>
    <lineage>
        <taxon>unclassified sequences</taxon>
        <taxon>metagenomes</taxon>
        <taxon>ecological metagenomes</taxon>
    </lineage>
</organism>
<dbReference type="PANTHER" id="PTHR43794">
    <property type="entry name" value="AMINOHYDROLASE SSNA-RELATED"/>
    <property type="match status" value="1"/>
</dbReference>
<feature type="non-terminal residue" evidence="3">
    <location>
        <position position="150"/>
    </location>
</feature>
<evidence type="ECO:0000259" key="2">
    <source>
        <dbReference type="Pfam" id="PF01979"/>
    </source>
</evidence>
<gene>
    <name evidence="3" type="ORF">METZ01_LOCUS213871</name>
</gene>
<dbReference type="InterPro" id="IPR032466">
    <property type="entry name" value="Metal_Hydrolase"/>
</dbReference>
<evidence type="ECO:0000256" key="1">
    <source>
        <dbReference type="ARBA" id="ARBA00022801"/>
    </source>
</evidence>
<dbReference type="AlphaFoldDB" id="A0A382FFW6"/>
<dbReference type="SUPFAM" id="SSF51556">
    <property type="entry name" value="Metallo-dependent hydrolases"/>
    <property type="match status" value="1"/>
</dbReference>
<dbReference type="EMBL" id="UINC01049347">
    <property type="protein sequence ID" value="SVB61017.1"/>
    <property type="molecule type" value="Genomic_DNA"/>
</dbReference>
<reference evidence="3" key="1">
    <citation type="submission" date="2018-05" db="EMBL/GenBank/DDBJ databases">
        <authorList>
            <person name="Lanie J.A."/>
            <person name="Ng W.-L."/>
            <person name="Kazmierczak K.M."/>
            <person name="Andrzejewski T.M."/>
            <person name="Davidsen T.M."/>
            <person name="Wayne K.J."/>
            <person name="Tettelin H."/>
            <person name="Glass J.I."/>
            <person name="Rusch D."/>
            <person name="Podicherti R."/>
            <person name="Tsui H.-C.T."/>
            <person name="Winkler M.E."/>
        </authorList>
    </citation>
    <scope>NUCLEOTIDE SEQUENCE</scope>
</reference>
<keyword evidence="1" id="KW-0378">Hydrolase</keyword>
<accession>A0A382FFW6</accession>
<dbReference type="InterPro" id="IPR011059">
    <property type="entry name" value="Metal-dep_hydrolase_composite"/>
</dbReference>
<name>A0A382FFW6_9ZZZZ</name>
<dbReference type="Pfam" id="PF01979">
    <property type="entry name" value="Amidohydro_1"/>
    <property type="match status" value="1"/>
</dbReference>